<evidence type="ECO:0000313" key="9">
    <source>
        <dbReference type="Proteomes" id="UP000075374"/>
    </source>
</evidence>
<dbReference type="Gene3D" id="3.90.1720.10">
    <property type="entry name" value="endopeptidase domain like (from Nostoc punctiforme)"/>
    <property type="match status" value="1"/>
</dbReference>
<dbReference type="PATRIC" id="fig|1121305.3.peg.2226"/>
<dbReference type="RefSeq" id="WP_061859022.1">
    <property type="nucleotide sequence ID" value="NZ_LTBB01000013.1"/>
</dbReference>
<feature type="domain" description="NlpC/P60" evidence="7">
    <location>
        <begin position="161"/>
        <end position="296"/>
    </location>
</feature>
<keyword evidence="5" id="KW-0732">Signal</keyword>
<dbReference type="AlphaFoldDB" id="A0A151AKB7"/>
<dbReference type="Pfam" id="PF00877">
    <property type="entry name" value="NLPC_P60"/>
    <property type="match status" value="1"/>
</dbReference>
<dbReference type="EC" id="3.4.-.-" evidence="8"/>
<dbReference type="GO" id="GO:0006508">
    <property type="term" value="P:proteolysis"/>
    <property type="evidence" value="ECO:0007669"/>
    <property type="project" value="UniProtKB-KW"/>
</dbReference>
<dbReference type="Proteomes" id="UP000075374">
    <property type="component" value="Unassembled WGS sequence"/>
</dbReference>
<evidence type="ECO:0000256" key="4">
    <source>
        <dbReference type="ARBA" id="ARBA00022807"/>
    </source>
</evidence>
<feature type="signal peptide" evidence="5">
    <location>
        <begin position="1"/>
        <end position="22"/>
    </location>
</feature>
<evidence type="ECO:0000313" key="8">
    <source>
        <dbReference type="EMBL" id="KYH28088.1"/>
    </source>
</evidence>
<keyword evidence="4" id="KW-0788">Thiol protease</keyword>
<evidence type="ECO:0000256" key="3">
    <source>
        <dbReference type="ARBA" id="ARBA00022801"/>
    </source>
</evidence>
<dbReference type="InterPro" id="IPR051202">
    <property type="entry name" value="Peptidase_C40"/>
</dbReference>
<reference evidence="8 9" key="1">
    <citation type="submission" date="2016-02" db="EMBL/GenBank/DDBJ databases">
        <title>Genome sequence of Clostridium colicanis DSM 13634.</title>
        <authorList>
            <person name="Poehlein A."/>
            <person name="Daniel R."/>
        </authorList>
    </citation>
    <scope>NUCLEOTIDE SEQUENCE [LARGE SCALE GENOMIC DNA]</scope>
    <source>
        <strain evidence="8 9">DSM 13634</strain>
    </source>
</reference>
<accession>A0A151AKB7</accession>
<comment type="caution">
    <text evidence="8">The sequence shown here is derived from an EMBL/GenBank/DDBJ whole genome shotgun (WGS) entry which is preliminary data.</text>
</comment>
<dbReference type="InterPro" id="IPR000064">
    <property type="entry name" value="NLP_P60_dom"/>
</dbReference>
<name>A0A151AKB7_9CLOT</name>
<proteinExistence type="inferred from homology"/>
<evidence type="ECO:0000259" key="6">
    <source>
        <dbReference type="PROSITE" id="PS51781"/>
    </source>
</evidence>
<organism evidence="8 9">
    <name type="scientific">Clostridium colicanis DSM 13634</name>
    <dbReference type="NCBI Taxonomy" id="1121305"/>
    <lineage>
        <taxon>Bacteria</taxon>
        <taxon>Bacillati</taxon>
        <taxon>Bacillota</taxon>
        <taxon>Clostridia</taxon>
        <taxon>Eubacteriales</taxon>
        <taxon>Clostridiaceae</taxon>
        <taxon>Clostridium</taxon>
    </lineage>
</organism>
<evidence type="ECO:0000256" key="5">
    <source>
        <dbReference type="SAM" id="SignalP"/>
    </source>
</evidence>
<dbReference type="PANTHER" id="PTHR47053:SF1">
    <property type="entry name" value="MUREIN DD-ENDOPEPTIDASE MEPH-RELATED"/>
    <property type="match status" value="1"/>
</dbReference>
<gene>
    <name evidence="8" type="primary">ykfC</name>
    <name evidence="8" type="ORF">CLCOL_22220</name>
</gene>
<keyword evidence="3 8" id="KW-0378">Hydrolase</keyword>
<dbReference type="SMART" id="SM00287">
    <property type="entry name" value="SH3b"/>
    <property type="match status" value="2"/>
</dbReference>
<evidence type="ECO:0000256" key="1">
    <source>
        <dbReference type="ARBA" id="ARBA00007074"/>
    </source>
</evidence>
<feature type="chain" id="PRO_5007577729" evidence="5">
    <location>
        <begin position="23"/>
        <end position="296"/>
    </location>
</feature>
<dbReference type="PANTHER" id="PTHR47053">
    <property type="entry name" value="MUREIN DD-ENDOPEPTIDASE MEPH-RELATED"/>
    <property type="match status" value="1"/>
</dbReference>
<dbReference type="InterPro" id="IPR003646">
    <property type="entry name" value="SH3-like_bac-type"/>
</dbReference>
<dbReference type="GO" id="GO:0008234">
    <property type="term" value="F:cysteine-type peptidase activity"/>
    <property type="evidence" value="ECO:0007669"/>
    <property type="project" value="UniProtKB-KW"/>
</dbReference>
<evidence type="ECO:0000256" key="2">
    <source>
        <dbReference type="ARBA" id="ARBA00022670"/>
    </source>
</evidence>
<protein>
    <submittedName>
        <fullName evidence="8">Gamma-D-glutamyl-L-lysine endopeptidase</fullName>
        <ecNumber evidence="8">3.4.-.-</ecNumber>
    </submittedName>
</protein>
<dbReference type="PROSITE" id="PS51935">
    <property type="entry name" value="NLPC_P60"/>
    <property type="match status" value="1"/>
</dbReference>
<dbReference type="Gene3D" id="2.30.30.40">
    <property type="entry name" value="SH3 Domains"/>
    <property type="match status" value="2"/>
</dbReference>
<keyword evidence="2" id="KW-0645">Protease</keyword>
<dbReference type="PROSITE" id="PS51781">
    <property type="entry name" value="SH3B"/>
    <property type="match status" value="2"/>
</dbReference>
<dbReference type="InterPro" id="IPR038765">
    <property type="entry name" value="Papain-like_cys_pep_sf"/>
</dbReference>
<sequence>MIKNVVIATATILLLSGQTVSASTGEITASSLRVRSEASLSSSIIGYLYKNDKVDTISKEGEFYKISYNGKDGYIHDSYVKILSSENNKAITNTGEVTASCLNVRSGAGTAYFVIGKLLKGTKVDLYENVNGFYRINYNGKTGYISDDYITIIENNEQHLKINVDDIVDYAKSFLGMPYAQCGTTPARYDSNGKYIEGGFDCSGYTQYVFKKFGITLPRISMDQANVGTTVNINNLQKGDLLFFATNSSKPSQISHVGIYIGDNKFIHSPKVNDVIKISEFEGYFRNNFVVAKRVI</sequence>
<feature type="domain" description="SH3b" evidence="6">
    <location>
        <begin position="92"/>
        <end position="154"/>
    </location>
</feature>
<comment type="similarity">
    <text evidence="1">Belongs to the peptidase C40 family.</text>
</comment>
<keyword evidence="9" id="KW-1185">Reference proteome</keyword>
<dbReference type="STRING" id="1121305.CLCOL_22220"/>
<feature type="domain" description="SH3b" evidence="6">
    <location>
        <begin position="22"/>
        <end position="84"/>
    </location>
</feature>
<dbReference type="SUPFAM" id="SSF54001">
    <property type="entry name" value="Cysteine proteinases"/>
    <property type="match status" value="1"/>
</dbReference>
<dbReference type="EMBL" id="LTBB01000013">
    <property type="protein sequence ID" value="KYH28088.1"/>
    <property type="molecule type" value="Genomic_DNA"/>
</dbReference>
<evidence type="ECO:0000259" key="7">
    <source>
        <dbReference type="PROSITE" id="PS51935"/>
    </source>
</evidence>
<dbReference type="Pfam" id="PF08239">
    <property type="entry name" value="SH3_3"/>
    <property type="match status" value="2"/>
</dbReference>